<dbReference type="InterPro" id="IPR001563">
    <property type="entry name" value="Peptidase_S10"/>
</dbReference>
<protein>
    <submittedName>
        <fullName evidence="2">Unnamed protein product</fullName>
    </submittedName>
</protein>
<keyword evidence="3" id="KW-1185">Reference proteome</keyword>
<accession>A0A9W6X994</accession>
<gene>
    <name evidence="2" type="ORF">Plil01_001449500</name>
</gene>
<dbReference type="AlphaFoldDB" id="A0A9W6X994"/>
<evidence type="ECO:0000256" key="1">
    <source>
        <dbReference type="ARBA" id="ARBA00009431"/>
    </source>
</evidence>
<dbReference type="InterPro" id="IPR029058">
    <property type="entry name" value="AB_hydrolase_fold"/>
</dbReference>
<dbReference type="Proteomes" id="UP001165083">
    <property type="component" value="Unassembled WGS sequence"/>
</dbReference>
<sequence length="205" mass="22354">MSDGLASIASDLIWESACDYPHEVTTLPASKVQQTLLAQSPTTFVSTTFSTRFLRTSPGATLMTSEKAVTGSRMGFATESRLSRIFSLKIRFASISTLTASGLVQAMKWVAPFDGTVAELLNNGVHVLLYVGDADSVCNWAGNKAWIDALDWNGKVAPKEKEKRLFEDLVSGFNQLLQSSSKSFRHLQRFLSPLPTSPSRSPFTG</sequence>
<name>A0A9W6X994_9STRA</name>
<reference evidence="2" key="1">
    <citation type="submission" date="2023-04" db="EMBL/GenBank/DDBJ databases">
        <title>Phytophthora lilii NBRC 32176.</title>
        <authorList>
            <person name="Ichikawa N."/>
            <person name="Sato H."/>
            <person name="Tonouchi N."/>
        </authorList>
    </citation>
    <scope>NUCLEOTIDE SEQUENCE</scope>
    <source>
        <strain evidence="2">NBRC 32176</strain>
    </source>
</reference>
<dbReference type="GO" id="GO:0004185">
    <property type="term" value="F:serine-type carboxypeptidase activity"/>
    <property type="evidence" value="ECO:0007669"/>
    <property type="project" value="InterPro"/>
</dbReference>
<proteinExistence type="inferred from homology"/>
<dbReference type="EMBL" id="BSXW01001140">
    <property type="protein sequence ID" value="GMF34029.1"/>
    <property type="molecule type" value="Genomic_DNA"/>
</dbReference>
<dbReference type="SUPFAM" id="SSF53474">
    <property type="entry name" value="alpha/beta-Hydrolases"/>
    <property type="match status" value="1"/>
</dbReference>
<comment type="similarity">
    <text evidence="1">Belongs to the peptidase S10 family.</text>
</comment>
<dbReference type="GO" id="GO:0006508">
    <property type="term" value="P:proteolysis"/>
    <property type="evidence" value="ECO:0007669"/>
    <property type="project" value="InterPro"/>
</dbReference>
<evidence type="ECO:0000313" key="3">
    <source>
        <dbReference type="Proteomes" id="UP001165083"/>
    </source>
</evidence>
<dbReference type="OrthoDB" id="443318at2759"/>
<dbReference type="Gene3D" id="3.40.50.1820">
    <property type="entry name" value="alpha/beta hydrolase"/>
    <property type="match status" value="1"/>
</dbReference>
<evidence type="ECO:0000313" key="2">
    <source>
        <dbReference type="EMBL" id="GMF34029.1"/>
    </source>
</evidence>
<organism evidence="2 3">
    <name type="scientific">Phytophthora lilii</name>
    <dbReference type="NCBI Taxonomy" id="2077276"/>
    <lineage>
        <taxon>Eukaryota</taxon>
        <taxon>Sar</taxon>
        <taxon>Stramenopiles</taxon>
        <taxon>Oomycota</taxon>
        <taxon>Peronosporomycetes</taxon>
        <taxon>Peronosporales</taxon>
        <taxon>Peronosporaceae</taxon>
        <taxon>Phytophthora</taxon>
    </lineage>
</organism>
<dbReference type="Pfam" id="PF00450">
    <property type="entry name" value="Peptidase_S10"/>
    <property type="match status" value="1"/>
</dbReference>
<comment type="caution">
    <text evidence="2">The sequence shown here is derived from an EMBL/GenBank/DDBJ whole genome shotgun (WGS) entry which is preliminary data.</text>
</comment>